<gene>
    <name evidence="1" type="ORF">PISMIDRAFT_685521</name>
</gene>
<evidence type="ECO:0000313" key="2">
    <source>
        <dbReference type="Proteomes" id="UP000054018"/>
    </source>
</evidence>
<dbReference type="HOGENOM" id="CLU_2967403_0_0_1"/>
<protein>
    <submittedName>
        <fullName evidence="1">Uncharacterized protein</fullName>
    </submittedName>
</protein>
<dbReference type="EMBL" id="KN833836">
    <property type="protein sequence ID" value="KIK17157.1"/>
    <property type="molecule type" value="Genomic_DNA"/>
</dbReference>
<organism evidence="1 2">
    <name type="scientific">Pisolithus microcarpus 441</name>
    <dbReference type="NCBI Taxonomy" id="765257"/>
    <lineage>
        <taxon>Eukaryota</taxon>
        <taxon>Fungi</taxon>
        <taxon>Dikarya</taxon>
        <taxon>Basidiomycota</taxon>
        <taxon>Agaricomycotina</taxon>
        <taxon>Agaricomycetes</taxon>
        <taxon>Agaricomycetidae</taxon>
        <taxon>Boletales</taxon>
        <taxon>Sclerodermatineae</taxon>
        <taxon>Pisolithaceae</taxon>
        <taxon>Pisolithus</taxon>
    </lineage>
</organism>
<dbReference type="AlphaFoldDB" id="A0A0C9Z404"/>
<reference evidence="2" key="2">
    <citation type="submission" date="2015-01" db="EMBL/GenBank/DDBJ databases">
        <title>Evolutionary Origins and Diversification of the Mycorrhizal Mutualists.</title>
        <authorList>
            <consortium name="DOE Joint Genome Institute"/>
            <consortium name="Mycorrhizal Genomics Consortium"/>
            <person name="Kohler A."/>
            <person name="Kuo A."/>
            <person name="Nagy L.G."/>
            <person name="Floudas D."/>
            <person name="Copeland A."/>
            <person name="Barry K.W."/>
            <person name="Cichocki N."/>
            <person name="Veneault-Fourrey C."/>
            <person name="LaButti K."/>
            <person name="Lindquist E.A."/>
            <person name="Lipzen A."/>
            <person name="Lundell T."/>
            <person name="Morin E."/>
            <person name="Murat C."/>
            <person name="Riley R."/>
            <person name="Ohm R."/>
            <person name="Sun H."/>
            <person name="Tunlid A."/>
            <person name="Henrissat B."/>
            <person name="Grigoriev I.V."/>
            <person name="Hibbett D.S."/>
            <person name="Martin F."/>
        </authorList>
    </citation>
    <scope>NUCLEOTIDE SEQUENCE [LARGE SCALE GENOMIC DNA]</scope>
    <source>
        <strain evidence="2">441</strain>
    </source>
</reference>
<name>A0A0C9Z404_9AGAM</name>
<evidence type="ECO:0000313" key="1">
    <source>
        <dbReference type="EMBL" id="KIK17157.1"/>
    </source>
</evidence>
<proteinExistence type="predicted"/>
<accession>A0A0C9Z404</accession>
<dbReference type="Proteomes" id="UP000054018">
    <property type="component" value="Unassembled WGS sequence"/>
</dbReference>
<keyword evidence="2" id="KW-1185">Reference proteome</keyword>
<reference evidence="1 2" key="1">
    <citation type="submission" date="2014-04" db="EMBL/GenBank/DDBJ databases">
        <authorList>
            <consortium name="DOE Joint Genome Institute"/>
            <person name="Kuo A."/>
            <person name="Kohler A."/>
            <person name="Costa M.D."/>
            <person name="Nagy L.G."/>
            <person name="Floudas D."/>
            <person name="Copeland A."/>
            <person name="Barry K.W."/>
            <person name="Cichocki N."/>
            <person name="Veneault-Fourrey C."/>
            <person name="LaButti K."/>
            <person name="Lindquist E.A."/>
            <person name="Lipzen A."/>
            <person name="Lundell T."/>
            <person name="Morin E."/>
            <person name="Murat C."/>
            <person name="Sun H."/>
            <person name="Tunlid A."/>
            <person name="Henrissat B."/>
            <person name="Grigoriev I.V."/>
            <person name="Hibbett D.S."/>
            <person name="Martin F."/>
            <person name="Nordberg H.P."/>
            <person name="Cantor M.N."/>
            <person name="Hua S.X."/>
        </authorList>
    </citation>
    <scope>NUCLEOTIDE SEQUENCE [LARGE SCALE GENOMIC DNA]</scope>
    <source>
        <strain evidence="1 2">441</strain>
    </source>
</reference>
<feature type="non-terminal residue" evidence="1">
    <location>
        <position position="59"/>
    </location>
</feature>
<sequence length="59" mass="6677">MPSNRYYGTGGFPVPCKPKLYRFQMRSVSYPACGNPIKSYAFLRRKRANLVSASHTCTT</sequence>